<feature type="domain" description="M23ase beta-sheet core" evidence="3">
    <location>
        <begin position="335"/>
        <end position="430"/>
    </location>
</feature>
<proteinExistence type="predicted"/>
<gene>
    <name evidence="5" type="primary">nlpD_2</name>
    <name evidence="5" type="ORF">THS5294_01686</name>
</gene>
<dbReference type="Pfam" id="PF19353">
    <property type="entry name" value="DUF5930"/>
    <property type="match status" value="1"/>
</dbReference>
<dbReference type="InterPro" id="IPR045974">
    <property type="entry name" value="DUF5930"/>
</dbReference>
<dbReference type="PANTHER" id="PTHR21666:SF270">
    <property type="entry name" value="MUREIN HYDROLASE ACTIVATOR ENVC"/>
    <property type="match status" value="1"/>
</dbReference>
<dbReference type="PANTHER" id="PTHR21666">
    <property type="entry name" value="PEPTIDASE-RELATED"/>
    <property type="match status" value="1"/>
</dbReference>
<feature type="transmembrane region" description="Helical" evidence="2">
    <location>
        <begin position="41"/>
        <end position="66"/>
    </location>
</feature>
<sequence>MKLRILHRLNAWLEGVLPEQRLFLKSDQGTRFIRLSPRTQAVALTGCAAFVGWTIIVSAFFFLGAISAGSTRDQIARSQDAYEARLNALSEERNARASEAEQALERFYVALDEVSKMQEILLASEDRRRELETGIEVIQATLRRTIAERDEARSRAELFRTELEADTGTSRTGTGQMQDAQTTLAFLTEALDQVAVKRDEAIQIAGSAEAETEALEREIRIMADRNAQIFAQLEAAVEVSFEPLRKVFNRAGLPTDRILNEVRRGYTGQGGPLTPISFSTRGNALIDGDTARANDILNRMQEVDLYRLAAERSPLGHPIRGSYRKTSGFGPRWGRMHNGHDFAGPHGTDIVSTADGTVTFAGWQSGYGKIVKIRHAFGFETRYAHLTTIRVKRGQRVSRGQHIGDMGSTGRSTGTHLHYEIRSGGTALDPKPFVDAGRNVF</sequence>
<feature type="domain" description="DUF5930" evidence="4">
    <location>
        <begin position="1"/>
        <end position="324"/>
    </location>
</feature>
<dbReference type="Pfam" id="PF01551">
    <property type="entry name" value="Peptidase_M23"/>
    <property type="match status" value="1"/>
</dbReference>
<evidence type="ECO:0000313" key="5">
    <source>
        <dbReference type="EMBL" id="CUH60397.1"/>
    </source>
</evidence>
<organism evidence="5 6">
    <name type="scientific">Thalassobacter stenotrophicus</name>
    <dbReference type="NCBI Taxonomy" id="266809"/>
    <lineage>
        <taxon>Bacteria</taxon>
        <taxon>Pseudomonadati</taxon>
        <taxon>Pseudomonadota</taxon>
        <taxon>Alphaproteobacteria</taxon>
        <taxon>Rhodobacterales</taxon>
        <taxon>Roseobacteraceae</taxon>
        <taxon>Thalassobacter</taxon>
    </lineage>
</organism>
<keyword evidence="2" id="KW-0812">Transmembrane</keyword>
<dbReference type="InterPro" id="IPR016047">
    <property type="entry name" value="M23ase_b-sheet_dom"/>
</dbReference>
<keyword evidence="5" id="KW-0378">Hydrolase</keyword>
<dbReference type="SUPFAM" id="SSF51261">
    <property type="entry name" value="Duplicated hybrid motif"/>
    <property type="match status" value="1"/>
</dbReference>
<name>A0A0P1EYX4_9RHOB</name>
<keyword evidence="2" id="KW-1133">Transmembrane helix</keyword>
<keyword evidence="1" id="KW-0175">Coiled coil</keyword>
<protein>
    <submittedName>
        <fullName evidence="5">Murein hydrolase activator NlpD</fullName>
    </submittedName>
</protein>
<dbReference type="RefSeq" id="WP_082644978.1">
    <property type="nucleotide sequence ID" value="NZ_CYRX01000025.1"/>
</dbReference>
<evidence type="ECO:0000259" key="3">
    <source>
        <dbReference type="Pfam" id="PF01551"/>
    </source>
</evidence>
<evidence type="ECO:0000256" key="2">
    <source>
        <dbReference type="SAM" id="Phobius"/>
    </source>
</evidence>
<feature type="coiled-coil region" evidence="1">
    <location>
        <begin position="198"/>
        <end position="225"/>
    </location>
</feature>
<keyword evidence="2" id="KW-0472">Membrane</keyword>
<dbReference type="InterPro" id="IPR011055">
    <property type="entry name" value="Dup_hybrid_motif"/>
</dbReference>
<evidence type="ECO:0000313" key="6">
    <source>
        <dbReference type="Proteomes" id="UP000051298"/>
    </source>
</evidence>
<reference evidence="5 6" key="1">
    <citation type="submission" date="2015-09" db="EMBL/GenBank/DDBJ databases">
        <authorList>
            <consortium name="Swine Surveillance"/>
        </authorList>
    </citation>
    <scope>NUCLEOTIDE SEQUENCE [LARGE SCALE GENOMIC DNA]</scope>
    <source>
        <strain evidence="5 6">CECT 5294</strain>
    </source>
</reference>
<dbReference type="Gene3D" id="2.70.70.10">
    <property type="entry name" value="Glucose Permease (Domain IIA)"/>
    <property type="match status" value="1"/>
</dbReference>
<dbReference type="Proteomes" id="UP000051298">
    <property type="component" value="Unassembled WGS sequence"/>
</dbReference>
<dbReference type="InterPro" id="IPR050570">
    <property type="entry name" value="Cell_wall_metabolism_enzyme"/>
</dbReference>
<dbReference type="CDD" id="cd12797">
    <property type="entry name" value="M23_peptidase"/>
    <property type="match status" value="1"/>
</dbReference>
<dbReference type="STRING" id="266809.PM03_05505"/>
<dbReference type="EMBL" id="CYRX01000025">
    <property type="protein sequence ID" value="CUH60397.1"/>
    <property type="molecule type" value="Genomic_DNA"/>
</dbReference>
<dbReference type="AlphaFoldDB" id="A0A0P1EYX4"/>
<feature type="coiled-coil region" evidence="1">
    <location>
        <begin position="72"/>
        <end position="106"/>
    </location>
</feature>
<dbReference type="GO" id="GO:0004222">
    <property type="term" value="F:metalloendopeptidase activity"/>
    <property type="evidence" value="ECO:0007669"/>
    <property type="project" value="TreeGrafter"/>
</dbReference>
<accession>A0A0P1EYX4</accession>
<evidence type="ECO:0000256" key="1">
    <source>
        <dbReference type="SAM" id="Coils"/>
    </source>
</evidence>
<evidence type="ECO:0000259" key="4">
    <source>
        <dbReference type="Pfam" id="PF19353"/>
    </source>
</evidence>
<dbReference type="eggNOG" id="COG0739">
    <property type="taxonomic scope" value="Bacteria"/>
</dbReference>